<dbReference type="GO" id="GO:0003824">
    <property type="term" value="F:catalytic activity"/>
    <property type="evidence" value="ECO:0007669"/>
    <property type="project" value="InterPro"/>
</dbReference>
<dbReference type="SUPFAM" id="SSF56219">
    <property type="entry name" value="DNase I-like"/>
    <property type="match status" value="1"/>
</dbReference>
<protein>
    <recommendedName>
        <fullName evidence="4">Reverse transcriptase domain-containing protein</fullName>
    </recommendedName>
</protein>
<dbReference type="PROSITE" id="PS50878">
    <property type="entry name" value="RT_POL"/>
    <property type="match status" value="1"/>
</dbReference>
<dbReference type="AlphaFoldDB" id="A0A8H4TBL4"/>
<gene>
    <name evidence="5" type="ORF">FSARC_11969</name>
</gene>
<proteinExistence type="predicted"/>
<reference evidence="5" key="1">
    <citation type="journal article" date="2020" name="BMC Genomics">
        <title>Correction to: Identification and distribution of gene clusters required for synthesis of sphingolipid metabolism inhibitors in diverse species of the filamentous fungus Fusarium.</title>
        <authorList>
            <person name="Kim H.S."/>
            <person name="Lohmar J.M."/>
            <person name="Busman M."/>
            <person name="Brown D.W."/>
            <person name="Naumann T.A."/>
            <person name="Divon H.H."/>
            <person name="Lysoe E."/>
            <person name="Uhlig S."/>
            <person name="Proctor R.H."/>
        </authorList>
    </citation>
    <scope>NUCLEOTIDE SEQUENCE</scope>
    <source>
        <strain evidence="5">NRRL 20472</strain>
    </source>
</reference>
<feature type="region of interest" description="Disordered" evidence="3">
    <location>
        <begin position="445"/>
        <end position="486"/>
    </location>
</feature>
<dbReference type="CDD" id="cd01650">
    <property type="entry name" value="RT_nLTR_like"/>
    <property type="match status" value="1"/>
</dbReference>
<evidence type="ECO:0000313" key="5">
    <source>
        <dbReference type="EMBL" id="KAF4955000.1"/>
    </source>
</evidence>
<feature type="domain" description="Reverse transcriptase" evidence="4">
    <location>
        <begin position="612"/>
        <end position="906"/>
    </location>
</feature>
<evidence type="ECO:0000256" key="1">
    <source>
        <dbReference type="ARBA" id="ARBA00004173"/>
    </source>
</evidence>
<dbReference type="SUPFAM" id="SSF56672">
    <property type="entry name" value="DNA/RNA polymerases"/>
    <property type="match status" value="1"/>
</dbReference>
<dbReference type="Pfam" id="PF00078">
    <property type="entry name" value="RVT_1"/>
    <property type="match status" value="1"/>
</dbReference>
<evidence type="ECO:0000313" key="6">
    <source>
        <dbReference type="Proteomes" id="UP000622797"/>
    </source>
</evidence>
<dbReference type="InterPro" id="IPR000477">
    <property type="entry name" value="RT_dom"/>
</dbReference>
<feature type="region of interest" description="Disordered" evidence="3">
    <location>
        <begin position="168"/>
        <end position="201"/>
    </location>
</feature>
<dbReference type="Gene3D" id="3.60.10.10">
    <property type="entry name" value="Endonuclease/exonuclease/phosphatase"/>
    <property type="match status" value="1"/>
</dbReference>
<dbReference type="InterPro" id="IPR036691">
    <property type="entry name" value="Endo/exonu/phosph_ase_sf"/>
</dbReference>
<keyword evidence="6" id="KW-1185">Reference proteome</keyword>
<comment type="caution">
    <text evidence="5">The sequence shown here is derived from an EMBL/GenBank/DDBJ whole genome shotgun (WGS) entry which is preliminary data.</text>
</comment>
<dbReference type="GO" id="GO:0005739">
    <property type="term" value="C:mitochondrion"/>
    <property type="evidence" value="ECO:0007669"/>
    <property type="project" value="UniProtKB-SubCell"/>
</dbReference>
<dbReference type="OrthoDB" id="3261222at2759"/>
<keyword evidence="2" id="KW-0496">Mitochondrion</keyword>
<comment type="subcellular location">
    <subcellularLocation>
        <location evidence="1">Mitochondrion</location>
    </subcellularLocation>
</comment>
<dbReference type="InterPro" id="IPR043502">
    <property type="entry name" value="DNA/RNA_pol_sf"/>
</dbReference>
<dbReference type="InterPro" id="IPR005135">
    <property type="entry name" value="Endo/exonuclease/phosphatase"/>
</dbReference>
<evidence type="ECO:0000256" key="3">
    <source>
        <dbReference type="SAM" id="MobiDB-lite"/>
    </source>
</evidence>
<accession>A0A8H4TBL4</accession>
<name>A0A8H4TBL4_9HYPO</name>
<organism evidence="5 6">
    <name type="scientific">Fusarium sarcochroum</name>
    <dbReference type="NCBI Taxonomy" id="1208366"/>
    <lineage>
        <taxon>Eukaryota</taxon>
        <taxon>Fungi</taxon>
        <taxon>Dikarya</taxon>
        <taxon>Ascomycota</taxon>
        <taxon>Pezizomycotina</taxon>
        <taxon>Sordariomycetes</taxon>
        <taxon>Hypocreomycetidae</taxon>
        <taxon>Hypocreales</taxon>
        <taxon>Nectriaceae</taxon>
        <taxon>Fusarium</taxon>
        <taxon>Fusarium lateritium species complex</taxon>
    </lineage>
</organism>
<feature type="compositionally biased region" description="Polar residues" evidence="3">
    <location>
        <begin position="461"/>
        <end position="486"/>
    </location>
</feature>
<dbReference type="PANTHER" id="PTHR33481:SF1">
    <property type="entry name" value="ENDONUCLEASE_EXONUCLEASE_PHOSPHATASE DOMAIN-CONTAINING PROTEIN-RELATED"/>
    <property type="match status" value="1"/>
</dbReference>
<dbReference type="Proteomes" id="UP000622797">
    <property type="component" value="Unassembled WGS sequence"/>
</dbReference>
<evidence type="ECO:0000256" key="2">
    <source>
        <dbReference type="ARBA" id="ARBA00023128"/>
    </source>
</evidence>
<evidence type="ECO:0000259" key="4">
    <source>
        <dbReference type="PROSITE" id="PS50878"/>
    </source>
</evidence>
<dbReference type="Pfam" id="PF14529">
    <property type="entry name" value="Exo_endo_phos_2"/>
    <property type="match status" value="1"/>
</dbReference>
<sequence>MGVITGARTLEPLEDWELGTWSGDHFDLDTGHVYFSTAFSDYRQERHTMQTVRPKGNIYYLSADSNVGSFGIMTFFRADESAEANMNEAEDRKESRKEAEFLLRDDLVIVQANFKQAPKRARALLESEFNRKNGRPADIIVGCDPGLKTAWSSKFCYRLDMCPERPLLETDNPDELSRAKKTAKSGKTKGQSGKTTEQENDPKPVQLARVFFFVHKSIPKNRWHVEYHDDANKNLAATLYLTTSLGEIAIHSVYNVNQPGAKIDVNRLIQRTTASRLDIVMGDFNLHHWAWSGKLLKKHKTSDSAENLHNGMAVAGMKQLTVPGTVTWAPGKGDGGKSPSCIDLTFVSGELYPAFKSWGLDKFNPWDDSDHRPIRTVFDIRPCRDESKVYLWRKTPKGAFEAAVAKGLAGMDISEPTTPKEADELAEEIMSVIWNAIVECVPTRLANPPPESRRPNRHKQSMLQNQGLSTAQPATHQGRQGTKTKQWYNQEIEKTGKNDRFRRHIQAQGQRRNGAWIVAKIAKAMAQSRIESRMPTLCQDTDGVTYATEEGKHKCLRDSMWSETSDEAPPAPRMPDMAIDRIEHDIKQFLDEKEVEMACAVLVPALTLLFRGCLKISHHPSVFKHAITAVLAKPDKKSYHSPKSWRPIALLSIPGKILEKLVADRLKKIAQEHSLLPRTQYGAPGKSTTHAVQDLLHPVYQGWQVCFNRKGTRWRRLQKKATMMGLDISGAFDNINRDKLLQILADKGLPGWMIRFVHSFLSHRSTVLKLPGSISELFYVNIGIPQGSPLSPILFLFFAAPLLESISTGLVKGVRIEAFAYVDDTYLVAVSSSYRKNCERLKDVHDQILAWANPMKVSFSPHKYNIMHFKCPKDKGSDCKLLPEIDGLVGNPECLVPELKVLGVIVDHRLTWEPQIIAIEKKVNKQLNHVKKIMGNVWGLSLDAARLIFISKIRNTIAYACAVWFVHSQSQELSQPLHSKLIERLEKLYYECLVTVSGALNRTSQRMLEKELNIESLRIFLYRTAMAFRAKTLEVSVCDPYIKEPCHPTDPRERMPTDYELLDEEAFRLCDDARKHLFAREGNDESKFLVKWMDPDRRKAAINQQAKREAAEKSAELWDNYRRDRAARHPGPHYPRAIEENWGPQSLRYYDGLTRGQSTILLHCRTEFIGLNYYLNRINASRPGSGRQQLGSPESATLEGVPAACSCGYSKQTVFHMFTQCPELRAARRQLQEKIGHLKFDKLLTGNTAVVSDWALTYLKLDQFVFPRLDSRFRDIKVGA</sequence>
<reference evidence="5" key="2">
    <citation type="submission" date="2020-05" db="EMBL/GenBank/DDBJ databases">
        <authorList>
            <person name="Kim H.-S."/>
            <person name="Proctor R.H."/>
            <person name="Brown D.W."/>
        </authorList>
    </citation>
    <scope>NUCLEOTIDE SEQUENCE</scope>
    <source>
        <strain evidence="5">NRRL 20472</strain>
    </source>
</reference>
<dbReference type="EMBL" id="JABEXW010000795">
    <property type="protein sequence ID" value="KAF4955000.1"/>
    <property type="molecule type" value="Genomic_DNA"/>
</dbReference>
<dbReference type="PANTHER" id="PTHR33481">
    <property type="entry name" value="REVERSE TRANSCRIPTASE"/>
    <property type="match status" value="1"/>
</dbReference>